<name>A0ABQ6AFC7_9PROT</name>
<evidence type="ECO:0000256" key="1">
    <source>
        <dbReference type="SAM" id="Phobius"/>
    </source>
</evidence>
<organism evidence="2 3">
    <name type="scientific">Acidocella aquatica</name>
    <dbReference type="NCBI Taxonomy" id="1922313"/>
    <lineage>
        <taxon>Bacteria</taxon>
        <taxon>Pseudomonadati</taxon>
        <taxon>Pseudomonadota</taxon>
        <taxon>Alphaproteobacteria</taxon>
        <taxon>Acetobacterales</taxon>
        <taxon>Acidocellaceae</taxon>
        <taxon>Acidocella</taxon>
    </lineage>
</organism>
<dbReference type="RefSeq" id="WP_284259592.1">
    <property type="nucleotide sequence ID" value="NZ_BSOS01000094.1"/>
</dbReference>
<gene>
    <name evidence="2" type="ORF">GCM10010909_34170</name>
</gene>
<comment type="caution">
    <text evidence="2">The sequence shown here is derived from an EMBL/GenBank/DDBJ whole genome shotgun (WGS) entry which is preliminary data.</text>
</comment>
<keyword evidence="1" id="KW-0812">Transmembrane</keyword>
<dbReference type="Proteomes" id="UP001156641">
    <property type="component" value="Unassembled WGS sequence"/>
</dbReference>
<reference evidence="3" key="1">
    <citation type="journal article" date="2019" name="Int. J. Syst. Evol. Microbiol.">
        <title>The Global Catalogue of Microorganisms (GCM) 10K type strain sequencing project: providing services to taxonomists for standard genome sequencing and annotation.</title>
        <authorList>
            <consortium name="The Broad Institute Genomics Platform"/>
            <consortium name="The Broad Institute Genome Sequencing Center for Infectious Disease"/>
            <person name="Wu L."/>
            <person name="Ma J."/>
        </authorList>
    </citation>
    <scope>NUCLEOTIDE SEQUENCE [LARGE SCALE GENOMIC DNA]</scope>
    <source>
        <strain evidence="3">NBRC 112502</strain>
    </source>
</reference>
<proteinExistence type="predicted"/>
<feature type="transmembrane region" description="Helical" evidence="1">
    <location>
        <begin position="80"/>
        <end position="101"/>
    </location>
</feature>
<feature type="transmembrane region" description="Helical" evidence="1">
    <location>
        <begin position="21"/>
        <end position="39"/>
    </location>
</feature>
<feature type="transmembrane region" description="Helical" evidence="1">
    <location>
        <begin position="45"/>
        <end position="68"/>
    </location>
</feature>
<protein>
    <recommendedName>
        <fullName evidence="4">Cytochrome oxidase subunit IV</fullName>
    </recommendedName>
</protein>
<sequence length="124" mass="13323">MSSHYNPLQHPEVQQGTTGRYIAAFLASAALMGGAYYASTQKLPLMEFAATAAALSLAALVSQLALFFGLNISQAQIWKGVALFLAIPLFIITIGMTVWAFSSLYSRTMPMDGMLMSGQPTLLQ</sequence>
<keyword evidence="3" id="KW-1185">Reference proteome</keyword>
<keyword evidence="1" id="KW-0472">Membrane</keyword>
<dbReference type="EMBL" id="BSOS01000094">
    <property type="protein sequence ID" value="GLR68735.1"/>
    <property type="molecule type" value="Genomic_DNA"/>
</dbReference>
<evidence type="ECO:0008006" key="4">
    <source>
        <dbReference type="Google" id="ProtNLM"/>
    </source>
</evidence>
<accession>A0ABQ6AFC7</accession>
<keyword evidence="1" id="KW-1133">Transmembrane helix</keyword>
<evidence type="ECO:0000313" key="3">
    <source>
        <dbReference type="Proteomes" id="UP001156641"/>
    </source>
</evidence>
<evidence type="ECO:0000313" key="2">
    <source>
        <dbReference type="EMBL" id="GLR68735.1"/>
    </source>
</evidence>